<evidence type="ECO:0000313" key="2">
    <source>
        <dbReference type="Proteomes" id="UP001165064"/>
    </source>
</evidence>
<reference evidence="1" key="1">
    <citation type="submission" date="2023-04" db="EMBL/GenBank/DDBJ databases">
        <title>Ambrosiozyma monospora NBRC 10751.</title>
        <authorList>
            <person name="Ichikawa N."/>
            <person name="Sato H."/>
            <person name="Tonouchi N."/>
        </authorList>
    </citation>
    <scope>NUCLEOTIDE SEQUENCE</scope>
    <source>
        <strain evidence="1">NBRC 10751</strain>
    </source>
</reference>
<keyword evidence="2" id="KW-1185">Reference proteome</keyword>
<gene>
    <name evidence="1" type="ORF">Amon02_000794600</name>
</gene>
<accession>A0ACB5TDQ9</accession>
<name>A0ACB5TDQ9_AMBMO</name>
<comment type="caution">
    <text evidence="1">The sequence shown here is derived from an EMBL/GenBank/DDBJ whole genome shotgun (WGS) entry which is preliminary data.</text>
</comment>
<organism evidence="1 2">
    <name type="scientific">Ambrosiozyma monospora</name>
    <name type="common">Yeast</name>
    <name type="synonym">Endomycopsis monosporus</name>
    <dbReference type="NCBI Taxonomy" id="43982"/>
    <lineage>
        <taxon>Eukaryota</taxon>
        <taxon>Fungi</taxon>
        <taxon>Dikarya</taxon>
        <taxon>Ascomycota</taxon>
        <taxon>Saccharomycotina</taxon>
        <taxon>Pichiomycetes</taxon>
        <taxon>Pichiales</taxon>
        <taxon>Pichiaceae</taxon>
        <taxon>Ambrosiozyma</taxon>
    </lineage>
</organism>
<dbReference type="Proteomes" id="UP001165064">
    <property type="component" value="Unassembled WGS sequence"/>
</dbReference>
<protein>
    <submittedName>
        <fullName evidence="1">Unnamed protein product</fullName>
    </submittedName>
</protein>
<sequence length="137" mass="15693">MLSLQLFSTLVVSCTKFDVSYLGDVGKALAAIVTFGDFNELPDRIRVSSDKVTVDQVLDNYEKNHPGVKLTREYVSKEDTYKKAHQLYDEAGFRLQDFIFYIAYFISEGLALFPKTENELINPGESLFKWTKFGSIW</sequence>
<evidence type="ECO:0000313" key="1">
    <source>
        <dbReference type="EMBL" id="GME86341.1"/>
    </source>
</evidence>
<dbReference type="EMBL" id="BSXS01006829">
    <property type="protein sequence ID" value="GME86341.1"/>
    <property type="molecule type" value="Genomic_DNA"/>
</dbReference>
<proteinExistence type="predicted"/>